<evidence type="ECO:0000313" key="7">
    <source>
        <dbReference type="EMBL" id="ORY36254.1"/>
    </source>
</evidence>
<dbReference type="SUPFAM" id="SSF69572">
    <property type="entry name" value="Activating enzymes of the ubiquitin-like proteins"/>
    <property type="match status" value="1"/>
</dbReference>
<comment type="caution">
    <text evidence="7">The sequence shown here is derived from an EMBL/GenBank/DDBJ whole genome shotgun (WGS) entry which is preliminary data.</text>
</comment>
<accession>A0A1Y2BNC5</accession>
<dbReference type="GO" id="GO:0019781">
    <property type="term" value="F:NEDD8 activating enzyme activity"/>
    <property type="evidence" value="ECO:0007669"/>
    <property type="project" value="UniProtKB-UniRule"/>
</dbReference>
<comment type="pathway">
    <text evidence="1 5">Protein modification; protein neddylation.</text>
</comment>
<reference evidence="7 8" key="1">
    <citation type="submission" date="2016-08" db="EMBL/GenBank/DDBJ databases">
        <title>A Parts List for Fungal Cellulosomes Revealed by Comparative Genomics.</title>
        <authorList>
            <consortium name="DOE Joint Genome Institute"/>
            <person name="Haitjema C.H."/>
            <person name="Gilmore S.P."/>
            <person name="Henske J.K."/>
            <person name="Solomon K.V."/>
            <person name="De Groot R."/>
            <person name="Kuo A."/>
            <person name="Mondo S.J."/>
            <person name="Salamov A.A."/>
            <person name="Labutti K."/>
            <person name="Zhao Z."/>
            <person name="Chiniquy J."/>
            <person name="Barry K."/>
            <person name="Brewer H.M."/>
            <person name="Purvine S.O."/>
            <person name="Wright A.T."/>
            <person name="Boxma B."/>
            <person name="Van Alen T."/>
            <person name="Hackstein J.H."/>
            <person name="Baker S.E."/>
            <person name="Grigoriev I.V."/>
            <person name="O'Malley M.A."/>
        </authorList>
    </citation>
    <scope>NUCLEOTIDE SEQUENCE [LARGE SCALE GENOMIC DNA]</scope>
    <source>
        <strain evidence="7 8">G1</strain>
    </source>
</reference>
<dbReference type="EMBL" id="MCOG01000149">
    <property type="protein sequence ID" value="ORY36254.1"/>
    <property type="molecule type" value="Genomic_DNA"/>
</dbReference>
<keyword evidence="4 5" id="KW-0833">Ubl conjugation pathway</keyword>
<organism evidence="7 8">
    <name type="scientific">Neocallimastix californiae</name>
    <dbReference type="NCBI Taxonomy" id="1754190"/>
    <lineage>
        <taxon>Eukaryota</taxon>
        <taxon>Fungi</taxon>
        <taxon>Fungi incertae sedis</taxon>
        <taxon>Chytridiomycota</taxon>
        <taxon>Chytridiomycota incertae sedis</taxon>
        <taxon>Neocallimastigomycetes</taxon>
        <taxon>Neocallimastigales</taxon>
        <taxon>Neocallimastigaceae</taxon>
        <taxon>Neocallimastix</taxon>
    </lineage>
</organism>
<evidence type="ECO:0000259" key="6">
    <source>
        <dbReference type="Pfam" id="PF00899"/>
    </source>
</evidence>
<sequence length="523" mass="60159">MIPQVEKSMIYDRQLRLWGDQGQNSLETADICLLNATVSGTESLKNLILPGIGKFTIVDDKKVTGSDVGSNFFLTIDQIGQSRAKCCTELLKSLNEFVEADYVEKDPVSLINEGDKFFKQFNVIIASNMQEKDLIKLNKICTNENIILVSLKTNGLFGILRSYVPEHTIIDAHPENVTDYRLDNPFQGLSNYCKQFDFSKMSVVEHSHMPFIVILYQCLEIYKSKNNGEIPKTYNERNKLKEIVKSLRLNNDEENFDEAEKSIFKACKPTTIPSELKQMFNDEKCVNINENSTNFWIIINAFADFAERQGCLPHSGIIPDMKSDTEKYVELQNVYRKKFQEDFYEIRNKINSTLERINRPVNSISDEQITTMIKNASCLRIIRYRTLEDELINEPNVPLIEQSLKEEQNNMIYYILFRAVDKFYETHYRYPGVDNDVLENDVELLKKSVESITNKYRIDYSLIPDECIKEIVRAGMSEIHTISSMVGALVSQEVLKLVTCQYTPMDNTCVINGISTTTNTYAL</sequence>
<dbReference type="InterPro" id="IPR045886">
    <property type="entry name" value="ThiF/MoeB/HesA"/>
</dbReference>
<evidence type="ECO:0000256" key="1">
    <source>
        <dbReference type="ARBA" id="ARBA00005032"/>
    </source>
</evidence>
<dbReference type="GO" id="GO:0045116">
    <property type="term" value="P:protein neddylation"/>
    <property type="evidence" value="ECO:0007669"/>
    <property type="project" value="UniProtKB-UniRule"/>
</dbReference>
<dbReference type="InterPro" id="IPR035985">
    <property type="entry name" value="Ubiquitin-activating_enz"/>
</dbReference>
<evidence type="ECO:0000256" key="3">
    <source>
        <dbReference type="ARBA" id="ARBA00015407"/>
    </source>
</evidence>
<evidence type="ECO:0000256" key="4">
    <source>
        <dbReference type="ARBA" id="ARBA00022786"/>
    </source>
</evidence>
<comment type="similarity">
    <text evidence="2 5">Belongs to the ubiquitin-activating E1 family. ULA1 subfamily.</text>
</comment>
<dbReference type="Gene3D" id="3.40.50.720">
    <property type="entry name" value="NAD(P)-binding Rossmann-like Domain"/>
    <property type="match status" value="2"/>
</dbReference>
<gene>
    <name evidence="7" type="ORF">LY90DRAFT_459710</name>
</gene>
<dbReference type="PANTHER" id="PTHR10953">
    <property type="entry name" value="UBIQUITIN-ACTIVATING ENZYME E1"/>
    <property type="match status" value="1"/>
</dbReference>
<proteinExistence type="inferred from homology"/>
<dbReference type="STRING" id="1754190.A0A1Y2BNC5"/>
<protein>
    <recommendedName>
        <fullName evidence="3 5">NEDD8-activating enzyme E1 regulatory subunit</fullName>
    </recommendedName>
</protein>
<evidence type="ECO:0000256" key="5">
    <source>
        <dbReference type="PIRNR" id="PIRNR039099"/>
    </source>
</evidence>
<dbReference type="UniPathway" id="UPA00885"/>
<dbReference type="FunFam" id="3.40.50.720:FF:000475">
    <property type="entry name" value="NEDD8-activating enzyme E1 regulatory subunit"/>
    <property type="match status" value="1"/>
</dbReference>
<dbReference type="Pfam" id="PF00899">
    <property type="entry name" value="ThiF"/>
    <property type="match status" value="1"/>
</dbReference>
<dbReference type="PIRSF" id="PIRSF039099">
    <property type="entry name" value="APP-BP1"/>
    <property type="match status" value="1"/>
</dbReference>
<dbReference type="InterPro" id="IPR030667">
    <property type="entry name" value="APP-BP1"/>
</dbReference>
<dbReference type="OrthoDB" id="1708823at2759"/>
<name>A0A1Y2BNC5_9FUNG</name>
<keyword evidence="8" id="KW-1185">Reference proteome</keyword>
<comment type="function">
    <text evidence="5">Regulatory subunit of the dimeric UBA3-ULA1 E1 enzyme.</text>
</comment>
<dbReference type="GO" id="GO:0005737">
    <property type="term" value="C:cytoplasm"/>
    <property type="evidence" value="ECO:0007669"/>
    <property type="project" value="TreeGrafter"/>
</dbReference>
<evidence type="ECO:0000313" key="8">
    <source>
        <dbReference type="Proteomes" id="UP000193920"/>
    </source>
</evidence>
<evidence type="ECO:0000256" key="2">
    <source>
        <dbReference type="ARBA" id="ARBA00006868"/>
    </source>
</evidence>
<dbReference type="PANTHER" id="PTHR10953:SF29">
    <property type="entry name" value="NEDD8-ACTIVATING ENZYME E1 REGULATORY SUBUNIT"/>
    <property type="match status" value="1"/>
</dbReference>
<dbReference type="InterPro" id="IPR000594">
    <property type="entry name" value="ThiF_NAD_FAD-bd"/>
</dbReference>
<feature type="domain" description="THIF-type NAD/FAD binding fold" evidence="6">
    <location>
        <begin position="11"/>
        <end position="501"/>
    </location>
</feature>
<dbReference type="AlphaFoldDB" id="A0A1Y2BNC5"/>
<dbReference type="Proteomes" id="UP000193920">
    <property type="component" value="Unassembled WGS sequence"/>
</dbReference>